<dbReference type="OrthoDB" id="9802264at2"/>
<evidence type="ECO:0000256" key="6">
    <source>
        <dbReference type="ARBA" id="ARBA00022741"/>
    </source>
</evidence>
<keyword evidence="6" id="KW-0547">Nucleotide-binding</keyword>
<dbReference type="Proteomes" id="UP000251800">
    <property type="component" value="Unassembled WGS sequence"/>
</dbReference>
<dbReference type="InterPro" id="IPR044527">
    <property type="entry name" value="NrtA/CpmA_ABC-bd_dom"/>
</dbReference>
<dbReference type="PROSITE" id="PS50893">
    <property type="entry name" value="ABC_TRANSPORTER_2"/>
    <property type="match status" value="1"/>
</dbReference>
<accession>A0A383XPV3</accession>
<comment type="similarity">
    <text evidence="2">Belongs to the ABC transporter superfamily.</text>
</comment>
<dbReference type="GO" id="GO:0016887">
    <property type="term" value="F:ATP hydrolysis activity"/>
    <property type="evidence" value="ECO:0007669"/>
    <property type="project" value="InterPro"/>
</dbReference>
<dbReference type="PANTHER" id="PTHR42788:SF7">
    <property type="entry name" value="NITRATE ABC TRANSPORTER ATP-BINDING PROTEIN"/>
    <property type="match status" value="1"/>
</dbReference>
<dbReference type="AlphaFoldDB" id="A0A383XPV3"/>
<evidence type="ECO:0000256" key="2">
    <source>
        <dbReference type="ARBA" id="ARBA00005417"/>
    </source>
</evidence>
<dbReference type="InterPro" id="IPR027417">
    <property type="entry name" value="P-loop_NTPase"/>
</dbReference>
<evidence type="ECO:0000256" key="5">
    <source>
        <dbReference type="ARBA" id="ARBA00022519"/>
    </source>
</evidence>
<dbReference type="GO" id="GO:0005524">
    <property type="term" value="F:ATP binding"/>
    <property type="evidence" value="ECO:0007669"/>
    <property type="project" value="UniProtKB-KW"/>
</dbReference>
<keyword evidence="7 11" id="KW-0067">ATP-binding</keyword>
<evidence type="ECO:0000259" key="10">
    <source>
        <dbReference type="PROSITE" id="PS50893"/>
    </source>
</evidence>
<feature type="domain" description="ABC transporter" evidence="10">
    <location>
        <begin position="12"/>
        <end position="246"/>
    </location>
</feature>
<evidence type="ECO:0000256" key="1">
    <source>
        <dbReference type="ARBA" id="ARBA00004202"/>
    </source>
</evidence>
<dbReference type="GO" id="GO:0005886">
    <property type="term" value="C:plasma membrane"/>
    <property type="evidence" value="ECO:0007669"/>
    <property type="project" value="UniProtKB-SubCell"/>
</dbReference>
<gene>
    <name evidence="11" type="ORF">DEH80_16245</name>
</gene>
<reference evidence="11 12" key="1">
    <citation type="submission" date="2018-05" db="EMBL/GenBank/DDBJ databases">
        <title>Abyssibacter profundi OUC007T gen. nov., sp. nov, a marine bacterium isolated from seawater of the Mariana Trench.</title>
        <authorList>
            <person name="Zhou S."/>
        </authorList>
    </citation>
    <scope>NUCLEOTIDE SEQUENCE [LARGE SCALE GENOMIC DNA]</scope>
    <source>
        <strain evidence="11 12">OUC007</strain>
    </source>
</reference>
<proteinExistence type="inferred from homology"/>
<dbReference type="Pfam" id="PF13379">
    <property type="entry name" value="NMT1_2"/>
    <property type="match status" value="1"/>
</dbReference>
<dbReference type="EMBL" id="QEQK01000020">
    <property type="protein sequence ID" value="PWN54657.1"/>
    <property type="molecule type" value="Genomic_DNA"/>
</dbReference>
<dbReference type="InterPro" id="IPR003439">
    <property type="entry name" value="ABC_transporter-like_ATP-bd"/>
</dbReference>
<evidence type="ECO:0000256" key="4">
    <source>
        <dbReference type="ARBA" id="ARBA00022475"/>
    </source>
</evidence>
<dbReference type="SUPFAM" id="SSF53850">
    <property type="entry name" value="Periplasmic binding protein-like II"/>
    <property type="match status" value="1"/>
</dbReference>
<protein>
    <submittedName>
        <fullName evidence="11">Bacitracin ABC transporter ATP-binding protein</fullName>
    </submittedName>
</protein>
<dbReference type="InterPro" id="IPR005890">
    <property type="entry name" value="NO3_transporter_ATP-bd-like"/>
</dbReference>
<dbReference type="NCBIfam" id="TIGR01184">
    <property type="entry name" value="ntrCD"/>
    <property type="match status" value="1"/>
</dbReference>
<dbReference type="Pfam" id="PF00005">
    <property type="entry name" value="ABC_tran"/>
    <property type="match status" value="1"/>
</dbReference>
<keyword evidence="8" id="KW-0472">Membrane</keyword>
<evidence type="ECO:0000256" key="3">
    <source>
        <dbReference type="ARBA" id="ARBA00022448"/>
    </source>
</evidence>
<feature type="compositionally biased region" description="Low complexity" evidence="9">
    <location>
        <begin position="271"/>
        <end position="283"/>
    </location>
</feature>
<dbReference type="InterPro" id="IPR003593">
    <property type="entry name" value="AAA+_ATPase"/>
</dbReference>
<dbReference type="GO" id="GO:0015112">
    <property type="term" value="F:nitrate transmembrane transporter activity"/>
    <property type="evidence" value="ECO:0007669"/>
    <property type="project" value="InterPro"/>
</dbReference>
<evidence type="ECO:0000313" key="12">
    <source>
        <dbReference type="Proteomes" id="UP000251800"/>
    </source>
</evidence>
<feature type="region of interest" description="Disordered" evidence="9">
    <location>
        <begin position="271"/>
        <end position="306"/>
    </location>
</feature>
<keyword evidence="5" id="KW-0997">Cell inner membrane</keyword>
<keyword evidence="3" id="KW-0813">Transport</keyword>
<evidence type="ECO:0000256" key="9">
    <source>
        <dbReference type="SAM" id="MobiDB-lite"/>
    </source>
</evidence>
<dbReference type="PANTHER" id="PTHR42788">
    <property type="entry name" value="TAURINE IMPORT ATP-BINDING PROTEIN-RELATED"/>
    <property type="match status" value="1"/>
</dbReference>
<evidence type="ECO:0000256" key="8">
    <source>
        <dbReference type="ARBA" id="ARBA00023136"/>
    </source>
</evidence>
<dbReference type="Gene3D" id="3.40.50.300">
    <property type="entry name" value="P-loop containing nucleotide triphosphate hydrolases"/>
    <property type="match status" value="1"/>
</dbReference>
<dbReference type="InterPro" id="IPR017871">
    <property type="entry name" value="ABC_transporter-like_CS"/>
</dbReference>
<dbReference type="Gene3D" id="3.40.190.10">
    <property type="entry name" value="Periplasmic binding protein-like II"/>
    <property type="match status" value="2"/>
</dbReference>
<dbReference type="SMART" id="SM00382">
    <property type="entry name" value="AAA"/>
    <property type="match status" value="1"/>
</dbReference>
<evidence type="ECO:0000313" key="11">
    <source>
        <dbReference type="EMBL" id="PWN54657.1"/>
    </source>
</evidence>
<dbReference type="CDD" id="cd03293">
    <property type="entry name" value="ABC_NrtD_SsuB_transporters"/>
    <property type="match status" value="1"/>
</dbReference>
<comment type="caution">
    <text evidence="11">The sequence shown here is derived from an EMBL/GenBank/DDBJ whole genome shotgun (WGS) entry which is preliminary data.</text>
</comment>
<organism evidence="11 12">
    <name type="scientific">Abyssibacter profundi</name>
    <dbReference type="NCBI Taxonomy" id="2182787"/>
    <lineage>
        <taxon>Bacteria</taxon>
        <taxon>Pseudomonadati</taxon>
        <taxon>Pseudomonadota</taxon>
        <taxon>Gammaproteobacteria</taxon>
        <taxon>Chromatiales</taxon>
        <taxon>Oceanococcaceae</taxon>
        <taxon>Abyssibacter</taxon>
    </lineage>
</organism>
<keyword evidence="4" id="KW-1003">Cell membrane</keyword>
<keyword evidence="12" id="KW-1185">Reference proteome</keyword>
<comment type="subcellular location">
    <subcellularLocation>
        <location evidence="1">Cell membrane</location>
        <topology evidence="1">Peripheral membrane protein</topology>
    </subcellularLocation>
</comment>
<evidence type="ECO:0000256" key="7">
    <source>
        <dbReference type="ARBA" id="ARBA00022840"/>
    </source>
</evidence>
<dbReference type="SUPFAM" id="SSF52540">
    <property type="entry name" value="P-loop containing nucleoside triphosphate hydrolases"/>
    <property type="match status" value="1"/>
</dbReference>
<name>A0A383XPV3_9GAMM</name>
<dbReference type="InterPro" id="IPR050166">
    <property type="entry name" value="ABC_transporter_ATP-bind"/>
</dbReference>
<sequence>MSEQQQAPSAHLEISQVSKVFDTQSGTFKALDNVHVKIAEGEFISLIGHSGCGKSTVLNIVAGLTDATEGGVILEGREVRGPGPERAVVFQNHALFPWLTVYENVAIAVKHVFRGRKTKAEMRDWILHNLELVHMGHAADKRPDEISGGMKQRVGIARALAMEPRVLLMDEPFGALDALTRAHLQDSLMEIHQRLNNTVIMITHDVDEAVLLSDRIVMMTNGPAATVGEILQVDLLRPRKRLELADDPHYNHLRAEVLHFLHERHAKPDVPASALADSAEAPAGPDTVAGTEQPAARSSSGTGRVPAGRPLEIGYIPLTDAAPLVVAHELGLFRQEGVDVSLVRETSWASIRDKVAIGMLDGAQMLAPMPLAASVGAGGPKQALTAPMTLSQGGNGLTVSRDLFRDMCDLDPDLSSDRRRAPAALRKVVEQRAARGRQRLTFGVVFPSSSHNYLLRHWLASGGIDPDRDVRLVVIPPPQMVTNLDVGNVAGFCVGEPWNTVAVERGIGVTLATSAELWPDHVEKVFGVGETLSRRRPEALAGLLRALNTAGRWLEDRTHTQDIARLLASPHYLNQSVDDLLPTLSGQFRFARELDPEPVRIQRFTHDASARPDAASALWWLTQMYRWGQLERPVAMTNATAAVYGAEVFDQVLGTPAQASAPNTRILGPEFDPARPLDYLNQLPIGAKPAWLAAALGREAA</sequence>
<dbReference type="CDD" id="cd13553">
    <property type="entry name" value="PBP2_NrtA_CpmA_like"/>
    <property type="match status" value="1"/>
</dbReference>
<dbReference type="PROSITE" id="PS00211">
    <property type="entry name" value="ABC_TRANSPORTER_1"/>
    <property type="match status" value="1"/>
</dbReference>